<keyword evidence="11" id="KW-1185">Reference proteome</keyword>
<proteinExistence type="predicted"/>
<feature type="signal peptide" evidence="7">
    <location>
        <begin position="1"/>
        <end position="23"/>
    </location>
</feature>
<dbReference type="InterPro" id="IPR053879">
    <property type="entry name" value="HYDIN_VesB_CFA65-like_Ig"/>
</dbReference>
<dbReference type="InterPro" id="IPR028994">
    <property type="entry name" value="Integrin_alpha_N"/>
</dbReference>
<dbReference type="SMART" id="SM00060">
    <property type="entry name" value="FN3"/>
    <property type="match status" value="3"/>
</dbReference>
<dbReference type="EMBL" id="CP129971">
    <property type="protein sequence ID" value="WMN11888.1"/>
    <property type="molecule type" value="Genomic_DNA"/>
</dbReference>
<dbReference type="InterPro" id="IPR003961">
    <property type="entry name" value="FN3_dom"/>
</dbReference>
<dbReference type="PANTHER" id="PTHR44103">
    <property type="entry name" value="PROPROTEIN CONVERTASE P"/>
    <property type="match status" value="1"/>
</dbReference>
<comment type="subcellular location">
    <subcellularLocation>
        <location evidence="1">Cell projection</location>
        <location evidence="1">Cilium</location>
    </subcellularLocation>
    <subcellularLocation>
        <location evidence="2">Cytoplasm</location>
    </subcellularLocation>
</comment>
<dbReference type="Pfam" id="PF13585">
    <property type="entry name" value="CHU_C"/>
    <property type="match status" value="1"/>
</dbReference>
<dbReference type="CDD" id="cd00102">
    <property type="entry name" value="IPT"/>
    <property type="match status" value="3"/>
</dbReference>
<organism evidence="10 11">
    <name type="scientific">Marivirga salinarum</name>
    <dbReference type="NCBI Taxonomy" id="3059078"/>
    <lineage>
        <taxon>Bacteria</taxon>
        <taxon>Pseudomonadati</taxon>
        <taxon>Bacteroidota</taxon>
        <taxon>Cytophagia</taxon>
        <taxon>Cytophagales</taxon>
        <taxon>Marivirgaceae</taxon>
        <taxon>Marivirga</taxon>
    </lineage>
</organism>
<dbReference type="NCBIfam" id="NF012200">
    <property type="entry name" value="choice_anch_D"/>
    <property type="match status" value="4"/>
</dbReference>
<feature type="domain" description="IPT/TIG" evidence="9">
    <location>
        <begin position="914"/>
        <end position="1001"/>
    </location>
</feature>
<gene>
    <name evidence="10" type="ORF">QYS49_31690</name>
</gene>
<dbReference type="Pfam" id="PF01833">
    <property type="entry name" value="TIG"/>
    <property type="match status" value="5"/>
</dbReference>
<dbReference type="Pfam" id="PF22544">
    <property type="entry name" value="HYDIN_VesB_CFA65-like_Ig"/>
    <property type="match status" value="3"/>
</dbReference>
<evidence type="ECO:0000313" key="10">
    <source>
        <dbReference type="EMBL" id="WMN11888.1"/>
    </source>
</evidence>
<keyword evidence="5" id="KW-0969">Cilium</keyword>
<protein>
    <submittedName>
        <fullName evidence="10">BspA family leucine-rich repeat surface protein</fullName>
    </submittedName>
</protein>
<feature type="domain" description="Fibronectin type-III" evidence="8">
    <location>
        <begin position="794"/>
        <end position="895"/>
    </location>
</feature>
<evidence type="ECO:0000256" key="4">
    <source>
        <dbReference type="ARBA" id="ARBA00022729"/>
    </source>
</evidence>
<evidence type="ECO:0000259" key="9">
    <source>
        <dbReference type="SMART" id="SM00429"/>
    </source>
</evidence>
<dbReference type="SUPFAM" id="SSF81296">
    <property type="entry name" value="E set domains"/>
    <property type="match status" value="5"/>
</dbReference>
<sequence>MKKSLFIACLLFMSLVCNNSAFAQTPTITSISPSSAALGTNITIIGAGFNASGPNDIFFGSVKVTANANAAGTEVVVKVPAGASSVTPLVVRNNATTLQTSSLKSTTPYFTITHTPALPITTASFTETRYDVGGFLSVVASGDFDNDGYVDMATGSGTSVVNIYLNNGLGGFSFTTALPLTGASGAGGISVGDMDGDGNLDLVVAKSGTGNLDLFKGNGDGSFSVLSSIAGVTGGTGGIIMEDFNNDGYLDLISNSYSTLYVHIGDGSGTFTTSAPRSLAPVSNPGGGFQSADINKDGYLDLIIPGGNGTNSVLVLLNNQDETFGSTLLYPTGNSAFRVAVGDYNGNGNVDLAVLSYLSENITVLEGDGTGDFTPFTGSPINVPGTILGLSQGDFDGDGIIDLAIGGNTTNSVPLLKGDGLGGFASFPTFPYSVPSGQPKSILSSDFNNDGVADISFSGTNGFHVMLSPPSFRTTWITTDSEITIPTQGTGYNYDVFWNNLTNPGVGDGLITGQTGNYTITGLANGDTYQVRIRGDFPRIYFNNGTEKDKIRTIEEWGSIVWGPILTDSFYGCSNLISNATDTPDLSSVTNMTTFFRNATSFNSDISQWDLSNVNFMSGMFSGASAFNNGGQPLTWGSRVSNIVTMSGVFENATTFNQNINDWDVSSVQNMSQMFLAASNFNNANQPLIWTTNGGTVNVNNMINMFLNASNFNQDIGSWDVSSVQNMNGMLTGSGLSSVNYEATLEGWSSQTLQTSVQLDAIGKIYCSPSAITARANIISTYGWTINDGGVCEPTSQANTIVASNIGALKADISWTNGNGTSRIVVAREGSAVTTNPSDLTTYAANANFGSGTELGSGNYVVYNGIGNNFTVNNLNPGSVYHFRVYEYNGTASDENYNLSTGTVNPAAASTLILPEITDISPQSAPIGTLITISGSGFNPSGPNDIFFGPLLVTANANAAGTEVLVNIPAGASSVTPVVVRNNANGLQASSISSSTPLFNITVAGGLPVTTTRYRTTEYATTFQSYAIATGDFDNDGDVDIITADRTNFNDIIQLQVNDGNGVFTNGTSIPLIEGSVMNLQVGDLDGDGNLDIAAGKTTTSPLELFKGNGDGTFTAFPSQPFFSTVTSGGTGLAIADMNKDGNMDIITANALDAVSVLLGDGAGNFAHASYSPFVPSGLGNHTDLKVANFNNDGFLDIVLLDDQNEQAHILLFNSVTELFDTPISFTTAVNPFRVVVGNFDSDANVDLAILNIATPVVEIYSGDGAGNFSASGSPVSIDTTPLGMVSGDFDGDGITDLLLGGGTRTTFPLLQGNGTGGVSSFSTFPMNVSPSQPYGVISADFNNDGYADLAGANRTSNSFTVSLYIKPVITSFAPTYADIGETITIIGEDFTGVTAVNIGGTPAESFTFVSDTEITAAVAAGSSSGAVEVTTPDGTAILDGFMLNPFVTTWVTDNGGIIIPTTGGGYNYDVTWSNLTNPGTGEGSLSGRTGNTSIFGLAIGDEYEVRISGVFPRINFQSSTFQNQGKIRSNEQWGNNPWTSMEGAFSSCRNMVINAPDSPDLSSVTNLSSMFVGVRDENAFTNTDLTVWDVSTITDMSYMFNFAWYFNQNINNWNVSNVTNMAFMFGGTYYYNQPLNDWDVSNVINMELMFFELLLFNQPLDQWDVSNVQFMNGMFSYTSVFNQPLESWDVSSVTNMQEMFGGAEAFNQPLNGWDVSSVTNMSLMFEYNDGLGYNQPLDNWDVSNVTEMWRMFTFNPNFNQDISGWDVSNVTDMWQMFRQATAFNQNLGTWDVGNVTDMGSMLDNSGLSAANYDATLIGWSNLPSLQSSISLGALNLNYCTASTERQILTNAPNNWTITGDNEACDTPSEATDIIFSNTGLNQTEVSWTNGDGSNRIVIAKAGSMVDATPVDLNTYAANASFGTAGTEIGIANFVVYKGNGNNVIVTNLNQGETYHFQVFEYNGPSGLEAYNTDPAASGNPASVTTFLPPSFTSFSPPSAAEGEIVTLMGDNFTGATSVIFGGTPATFTVVSDSEITATVGLGSSGNVEVSTPGGTVNLSGFTFIPAPVISSFTPVSAAAGETVIIQGTNLTNASAIVIAGVNVTNFAVNTDSQIAAEVPAGGSTSGISVTTPGGTVSSTGFNYVATPEIDIFEGASNLATNATLNFEDILEGTSSSKILTIDNPGVDDLLISDIQLTDGTAFTIYGITLPTTIAAGTSADFTLTFSSAVVQSWNDVVSISSNDSDENPFNLNLEGTIIPTPVPEIEVSNASVNLASNDVISFSELFQNDASDQVITITNSGTADLVVSAIELTTGTAFTVSGITLPATIVAGTSADFTLTFSSSVVQGWNDVLSISSNDSNENPFILNLEGTVIPTPVPEIEVSNASVSLASNDVISFADLVQNESSDQVITITNSGTADLVVSAIELTNGTAFAISGIALPVTIAAGTSTDFTLTFSSAVVQSWNDVLSISSNDSDEDPFILNVTGTIIPLPTPQIEVRQQSELINGVVQFGTVDENSDASLTFEILNLGTAPLAINAIKSSSDKFSSSGINLPVSIIADESASFDLILSTSQVGNFESTISISSNDPNQEVFSFNVRAIVSGGRAVIIITNPDNSTDRIVISDEDVDLGQTNFNLNIVRLFGIENLSDTEELIIEDITTNNPLFTISEIPKLIQPGEVEQFSLTLNSKKVGLNRTTITVTSSINDFSFNVIAEVISEEEPQLVTYNLVTPNGDGKHDFLFIENINLYPNNNVSIFNRLGNKVFEISNYDNTTQIFEGISSNGQELITGNYYYVIDKGDGSQRISGFLLIKR</sequence>
<evidence type="ECO:0000256" key="1">
    <source>
        <dbReference type="ARBA" id="ARBA00004138"/>
    </source>
</evidence>
<dbReference type="InterPro" id="IPR013517">
    <property type="entry name" value="FG-GAP"/>
</dbReference>
<dbReference type="SMART" id="SM00429">
    <property type="entry name" value="IPT"/>
    <property type="match status" value="5"/>
</dbReference>
<evidence type="ECO:0000256" key="3">
    <source>
        <dbReference type="ARBA" id="ARBA00022490"/>
    </source>
</evidence>
<dbReference type="NCBIfam" id="TIGR04131">
    <property type="entry name" value="Bac_Flav_CTERM"/>
    <property type="match status" value="1"/>
</dbReference>
<dbReference type="PANTHER" id="PTHR44103:SF1">
    <property type="entry name" value="PROPROTEIN CONVERTASE P"/>
    <property type="match status" value="1"/>
</dbReference>
<accession>A0AA51NB45</accession>
<dbReference type="Proteomes" id="UP001230496">
    <property type="component" value="Chromosome"/>
</dbReference>
<evidence type="ECO:0000256" key="2">
    <source>
        <dbReference type="ARBA" id="ARBA00004496"/>
    </source>
</evidence>
<dbReference type="InterPro" id="IPR014756">
    <property type="entry name" value="Ig_E-set"/>
</dbReference>
<feature type="domain" description="Fibronectin type-III" evidence="8">
    <location>
        <begin position="1868"/>
        <end position="1966"/>
    </location>
</feature>
<keyword evidence="4 7" id="KW-0732">Signal</keyword>
<evidence type="ECO:0000259" key="8">
    <source>
        <dbReference type="SMART" id="SM00060"/>
    </source>
</evidence>
<dbReference type="Pfam" id="PF13517">
    <property type="entry name" value="FG-GAP_3"/>
    <property type="match status" value="5"/>
</dbReference>
<dbReference type="GO" id="GO:0005737">
    <property type="term" value="C:cytoplasm"/>
    <property type="evidence" value="ECO:0007669"/>
    <property type="project" value="UniProtKB-SubCell"/>
</dbReference>
<dbReference type="InterPro" id="IPR013783">
    <property type="entry name" value="Ig-like_fold"/>
</dbReference>
<keyword evidence="6" id="KW-0966">Cell projection</keyword>
<dbReference type="Gene3D" id="2.130.10.130">
    <property type="entry name" value="Integrin alpha, N-terminal"/>
    <property type="match status" value="2"/>
</dbReference>
<dbReference type="InterPro" id="IPR026341">
    <property type="entry name" value="T9SS_type_B"/>
</dbReference>
<dbReference type="InterPro" id="IPR005046">
    <property type="entry name" value="DUF285"/>
</dbReference>
<evidence type="ECO:0000313" key="11">
    <source>
        <dbReference type="Proteomes" id="UP001230496"/>
    </source>
</evidence>
<evidence type="ECO:0000256" key="5">
    <source>
        <dbReference type="ARBA" id="ARBA00023069"/>
    </source>
</evidence>
<dbReference type="CDD" id="cd00603">
    <property type="entry name" value="IPT_PCSR"/>
    <property type="match status" value="1"/>
</dbReference>
<dbReference type="SUPFAM" id="SSF69318">
    <property type="entry name" value="Integrin alpha N-terminal domain"/>
    <property type="match status" value="2"/>
</dbReference>
<dbReference type="InterPro" id="IPR002909">
    <property type="entry name" value="IPT_dom"/>
</dbReference>
<reference evidence="10 11" key="1">
    <citation type="submission" date="2023-08" db="EMBL/GenBank/DDBJ databases">
        <title>Comparative genomics and taxonomic characterization of three novel marine species of genus Marivirga.</title>
        <authorList>
            <person name="Muhammad N."/>
            <person name="Kim S.-G."/>
        </authorList>
    </citation>
    <scope>NUCLEOTIDE SEQUENCE [LARGE SCALE GENOMIC DNA]</scope>
    <source>
        <strain evidence="10 11">BDSF4-3</strain>
    </source>
</reference>
<evidence type="ECO:0000256" key="7">
    <source>
        <dbReference type="SAM" id="SignalP"/>
    </source>
</evidence>
<dbReference type="Gene3D" id="2.60.40.10">
    <property type="entry name" value="Immunoglobulins"/>
    <property type="match status" value="10"/>
</dbReference>
<dbReference type="InterPro" id="IPR011889">
    <property type="entry name" value="Liste_lipo_26"/>
</dbReference>
<feature type="domain" description="IPT/TIG" evidence="9">
    <location>
        <begin position="2067"/>
        <end position="2145"/>
    </location>
</feature>
<dbReference type="Pfam" id="PF03382">
    <property type="entry name" value="DUF285"/>
    <property type="match status" value="3"/>
</dbReference>
<feature type="domain" description="IPT/TIG" evidence="9">
    <location>
        <begin position="25"/>
        <end position="113"/>
    </location>
</feature>
<evidence type="ECO:0000256" key="6">
    <source>
        <dbReference type="ARBA" id="ARBA00023273"/>
    </source>
</evidence>
<feature type="domain" description="Fibronectin type-III" evidence="8">
    <location>
        <begin position="449"/>
        <end position="543"/>
    </location>
</feature>
<keyword evidence="3" id="KW-0963">Cytoplasm</keyword>
<dbReference type="KEGG" id="msaa:QYS49_31690"/>
<feature type="domain" description="IPT/TIG" evidence="9">
    <location>
        <begin position="1989"/>
        <end position="2065"/>
    </location>
</feature>
<feature type="domain" description="IPT/TIG" evidence="9">
    <location>
        <begin position="1367"/>
        <end position="1450"/>
    </location>
</feature>
<feature type="chain" id="PRO_5041245305" evidence="7">
    <location>
        <begin position="24"/>
        <end position="2814"/>
    </location>
</feature>
<name>A0AA51NB45_9BACT</name>
<dbReference type="NCBIfam" id="TIGR02167">
    <property type="entry name" value="Liste_lipo_26"/>
    <property type="match status" value="5"/>
</dbReference>
<dbReference type="RefSeq" id="WP_308349616.1">
    <property type="nucleotide sequence ID" value="NZ_CP129971.1"/>
</dbReference>